<dbReference type="SUPFAM" id="SSF52540">
    <property type="entry name" value="P-loop containing nucleoside triphosphate hydrolases"/>
    <property type="match status" value="2"/>
</dbReference>
<keyword evidence="12" id="KW-0347">Helicase</keyword>
<dbReference type="Pfam" id="PF00176">
    <property type="entry name" value="SNF2-rel_dom"/>
    <property type="match status" value="1"/>
</dbReference>
<keyword evidence="11" id="KW-0802">TPR repeat</keyword>
<evidence type="ECO:0000256" key="2">
    <source>
        <dbReference type="ARBA" id="ARBA00007025"/>
    </source>
</evidence>
<dbReference type="GO" id="GO:0005524">
    <property type="term" value="F:ATP binding"/>
    <property type="evidence" value="ECO:0007669"/>
    <property type="project" value="UniProtKB-KW"/>
</dbReference>
<evidence type="ECO:0000256" key="12">
    <source>
        <dbReference type="ARBA" id="ARBA00022806"/>
    </source>
</evidence>
<comment type="function">
    <text evidence="19">DNA helicase that acts as a tension sensor that associates with catenated DNA which is stretched under tension until it is resolved during anaphase. Functions as ATP-dependent DNA translocase. Can promote Holliday junction branch migration (in vitro).</text>
</comment>
<dbReference type="Proteomes" id="UP000694406">
    <property type="component" value="Unplaced"/>
</dbReference>
<evidence type="ECO:0000256" key="13">
    <source>
        <dbReference type="ARBA" id="ARBA00022838"/>
    </source>
</evidence>
<keyword evidence="16" id="KW-0131">Cell cycle</keyword>
<comment type="similarity">
    <text evidence="2">Belongs to the SNF2/RAD54 helicase family.</text>
</comment>
<keyword evidence="10" id="KW-0378">Hydrolase</keyword>
<evidence type="ECO:0000256" key="11">
    <source>
        <dbReference type="ARBA" id="ARBA00022803"/>
    </source>
</evidence>
<dbReference type="InterPro" id="IPR049730">
    <property type="entry name" value="SNF2/RAD54-like_C"/>
</dbReference>
<dbReference type="PANTHER" id="PTHR45629">
    <property type="entry name" value="SNF2/RAD54 FAMILY MEMBER"/>
    <property type="match status" value="1"/>
</dbReference>
<dbReference type="InterPro" id="IPR050496">
    <property type="entry name" value="SNF2_RAD54_helicase_repair"/>
</dbReference>
<dbReference type="GO" id="GO:0003678">
    <property type="term" value="F:DNA helicase activity"/>
    <property type="evidence" value="ECO:0007669"/>
    <property type="project" value="UniProtKB-EC"/>
</dbReference>
<dbReference type="GO" id="GO:0015616">
    <property type="term" value="F:DNA translocase activity"/>
    <property type="evidence" value="ECO:0007669"/>
    <property type="project" value="TreeGrafter"/>
</dbReference>
<dbReference type="PANTHER" id="PTHR45629:SF7">
    <property type="entry name" value="DNA EXCISION REPAIR PROTEIN ERCC-6-RELATED"/>
    <property type="match status" value="1"/>
</dbReference>
<feature type="domain" description="Helicase C-terminal" evidence="23">
    <location>
        <begin position="442"/>
        <end position="603"/>
    </location>
</feature>
<dbReference type="InterPro" id="IPR027417">
    <property type="entry name" value="P-loop_NTPase"/>
</dbReference>
<feature type="domain" description="Helicase ATP-binding" evidence="22">
    <location>
        <begin position="118"/>
        <end position="286"/>
    </location>
</feature>
<keyword evidence="4" id="KW-0158">Chromosome</keyword>
<name>A0A8C5T0R7_LATLA</name>
<dbReference type="Ensembl" id="ENSLLTT00000026041.1">
    <property type="protein sequence ID" value="ENSLLTP00000025135.1"/>
    <property type="gene ID" value="ENSLLTG00000018392.1"/>
</dbReference>
<evidence type="ECO:0000256" key="9">
    <source>
        <dbReference type="ARBA" id="ARBA00022776"/>
    </source>
</evidence>
<dbReference type="SMART" id="SM00490">
    <property type="entry name" value="HELICc"/>
    <property type="match status" value="1"/>
</dbReference>
<dbReference type="InterPro" id="IPR014001">
    <property type="entry name" value="Helicase_ATP-bd"/>
</dbReference>
<evidence type="ECO:0000256" key="21">
    <source>
        <dbReference type="ARBA" id="ARBA00081913"/>
    </source>
</evidence>
<reference evidence="24" key="2">
    <citation type="submission" date="2025-09" db="UniProtKB">
        <authorList>
            <consortium name="Ensembl"/>
        </authorList>
    </citation>
    <scope>IDENTIFICATION</scope>
</reference>
<dbReference type="PROSITE" id="PS51192">
    <property type="entry name" value="HELICASE_ATP_BIND_1"/>
    <property type="match status" value="1"/>
</dbReference>
<keyword evidence="7" id="KW-0677">Repeat</keyword>
<keyword evidence="9" id="KW-0498">Mitosis</keyword>
<keyword evidence="8" id="KW-0547">Nucleotide-binding</keyword>
<dbReference type="GO" id="GO:0003677">
    <property type="term" value="F:DNA binding"/>
    <property type="evidence" value="ECO:0007669"/>
    <property type="project" value="UniProtKB-KW"/>
</dbReference>
<dbReference type="FunFam" id="3.40.50.10810:FF:000029">
    <property type="entry name" value="ERCC excision repair 6-like, spindle assembly checkpoint helicase"/>
    <property type="match status" value="1"/>
</dbReference>
<protein>
    <recommendedName>
        <fullName evidence="20">DNA excision repair protein ERCC-6-like</fullName>
        <ecNumber evidence="3">3.6.4.12</ecNumber>
    </recommendedName>
    <alternativeName>
        <fullName evidence="21">ATP-dependent helicase ERCC6-like</fullName>
    </alternativeName>
</protein>
<dbReference type="InterPro" id="IPR001650">
    <property type="entry name" value="Helicase_C-like"/>
</dbReference>
<dbReference type="GeneTree" id="ENSGT00940000156837"/>
<keyword evidence="14" id="KW-0067">ATP-binding</keyword>
<comment type="catalytic activity">
    <reaction evidence="18">
        <text>ATP + H2O = ADP + phosphate + H(+)</text>
        <dbReference type="Rhea" id="RHEA:13065"/>
        <dbReference type="ChEBI" id="CHEBI:15377"/>
        <dbReference type="ChEBI" id="CHEBI:15378"/>
        <dbReference type="ChEBI" id="CHEBI:30616"/>
        <dbReference type="ChEBI" id="CHEBI:43474"/>
        <dbReference type="ChEBI" id="CHEBI:456216"/>
        <dbReference type="EC" id="3.6.4.12"/>
    </reaction>
</comment>
<keyword evidence="6" id="KW-0132">Cell division</keyword>
<evidence type="ECO:0000256" key="16">
    <source>
        <dbReference type="ARBA" id="ARBA00023306"/>
    </source>
</evidence>
<dbReference type="Pfam" id="PF00271">
    <property type="entry name" value="Helicase_C"/>
    <property type="match status" value="1"/>
</dbReference>
<dbReference type="PROSITE" id="PS51194">
    <property type="entry name" value="HELICASE_CTER"/>
    <property type="match status" value="1"/>
</dbReference>
<organism evidence="24 25">
    <name type="scientific">Laticauda laticaudata</name>
    <name type="common">Blue-ringed sea krait</name>
    <name type="synonym">Blue-lipped sea krait</name>
    <dbReference type="NCBI Taxonomy" id="8630"/>
    <lineage>
        <taxon>Eukaryota</taxon>
        <taxon>Metazoa</taxon>
        <taxon>Chordata</taxon>
        <taxon>Craniata</taxon>
        <taxon>Vertebrata</taxon>
        <taxon>Euteleostomi</taxon>
        <taxon>Lepidosauria</taxon>
        <taxon>Squamata</taxon>
        <taxon>Bifurcata</taxon>
        <taxon>Unidentata</taxon>
        <taxon>Episquamata</taxon>
        <taxon>Toxicofera</taxon>
        <taxon>Serpentes</taxon>
        <taxon>Colubroidea</taxon>
        <taxon>Elapidae</taxon>
        <taxon>Laticaudinae</taxon>
        <taxon>Laticauda</taxon>
    </lineage>
</organism>
<evidence type="ECO:0000256" key="18">
    <source>
        <dbReference type="ARBA" id="ARBA00047995"/>
    </source>
</evidence>
<evidence type="ECO:0000259" key="23">
    <source>
        <dbReference type="PROSITE" id="PS51194"/>
    </source>
</evidence>
<dbReference type="Gene3D" id="3.40.50.300">
    <property type="entry name" value="P-loop containing nucleotide triphosphate hydrolases"/>
    <property type="match status" value="1"/>
</dbReference>
<dbReference type="CDD" id="cd18793">
    <property type="entry name" value="SF2_C_SNF"/>
    <property type="match status" value="1"/>
</dbReference>
<keyword evidence="5" id="KW-0597">Phosphoprotein</keyword>
<evidence type="ECO:0000256" key="1">
    <source>
        <dbReference type="ARBA" id="ARBA00004629"/>
    </source>
</evidence>
<evidence type="ECO:0000256" key="17">
    <source>
        <dbReference type="ARBA" id="ARBA00023328"/>
    </source>
</evidence>
<comment type="subcellular location">
    <subcellularLocation>
        <location evidence="1">Chromosome</location>
        <location evidence="1">Centromere</location>
        <location evidence="1">Kinetochore</location>
    </subcellularLocation>
</comment>
<evidence type="ECO:0000259" key="22">
    <source>
        <dbReference type="PROSITE" id="PS51192"/>
    </source>
</evidence>
<dbReference type="CDD" id="cd18001">
    <property type="entry name" value="DEXHc_ERCC6L"/>
    <property type="match status" value="1"/>
</dbReference>
<evidence type="ECO:0000256" key="6">
    <source>
        <dbReference type="ARBA" id="ARBA00022618"/>
    </source>
</evidence>
<dbReference type="SMART" id="SM00487">
    <property type="entry name" value="DEXDc"/>
    <property type="match status" value="1"/>
</dbReference>
<evidence type="ECO:0000313" key="24">
    <source>
        <dbReference type="Ensembl" id="ENSLLTP00000025135.1"/>
    </source>
</evidence>
<evidence type="ECO:0000313" key="25">
    <source>
        <dbReference type="Proteomes" id="UP000694406"/>
    </source>
</evidence>
<dbReference type="AlphaFoldDB" id="A0A8C5T0R7"/>
<evidence type="ECO:0000256" key="14">
    <source>
        <dbReference type="ARBA" id="ARBA00022840"/>
    </source>
</evidence>
<evidence type="ECO:0000256" key="15">
    <source>
        <dbReference type="ARBA" id="ARBA00023125"/>
    </source>
</evidence>
<dbReference type="GO" id="GO:0051301">
    <property type="term" value="P:cell division"/>
    <property type="evidence" value="ECO:0007669"/>
    <property type="project" value="UniProtKB-KW"/>
</dbReference>
<evidence type="ECO:0000256" key="3">
    <source>
        <dbReference type="ARBA" id="ARBA00012551"/>
    </source>
</evidence>
<evidence type="ECO:0000256" key="10">
    <source>
        <dbReference type="ARBA" id="ARBA00022801"/>
    </source>
</evidence>
<keyword evidence="15" id="KW-0238">DNA-binding</keyword>
<sequence>MHTRHPPPHAPRDSVHTCAFPIHPCPLSMCTRCPTINCWVGGTHTCAVGLLWMRASMLAGLLLHCLGQVEEKLDNLALDEEEASDESVNVAQSGLRLYRQMHDQLFEHQKDGVAFLYRLYHEGRKGGILADDMGLGKTIQIIAFLSGMFDAQLVHSVLLVMPVTLVNNWKQEFAKWAPGIRVKVFHGTSKKERRQHLHQIQTRKGVLLTSYQMILANWEQLSSCDQQAFIWDYLILDEAHKIKSPSAKTTKALGTILARNRVLLTGTPVQNNLQELWSLFDFACQGSLLGTAKTFKMEYENPITRAREKDATLGEKALGLKIAENLMSLIQPHFLRRIPSLPRKNDFIVWVYLSRIQEEIYRNFLSSDHIKELLMTTRSPLAELTLLKKLCDHPRLLSSQACLQLGLENSSQEDGEDSMGLTQQIQKVSEKVLIQESGKLTFLIALLEKLREEGHKTLVFSLSRKMLDIIECILTQRHIKFMRIDGTVTCLLEREKRVRDFQNDQSYSVFLLTTQVGGVGLTLTAATRVVIFDPSWNPATDIQAVDRVYRIGQKENVVIYRLITCGTVEEKIYRRQVFKDSLIRQSTGDKKNPYRYFTKQELRELFVLTDTSQSLTQLQLQSLHGTQRNSDAILDEHIAYLYSLEMFGISDHDLMYTSEMSHEEADDDEAHQYIQDRVHKAQEMVRLESQLKDTK</sequence>
<dbReference type="GO" id="GO:0000776">
    <property type="term" value="C:kinetochore"/>
    <property type="evidence" value="ECO:0007669"/>
    <property type="project" value="UniProtKB-KW"/>
</dbReference>
<dbReference type="GO" id="GO:0016787">
    <property type="term" value="F:hydrolase activity"/>
    <property type="evidence" value="ECO:0007669"/>
    <property type="project" value="UniProtKB-KW"/>
</dbReference>
<keyword evidence="13" id="KW-0995">Kinetochore</keyword>
<evidence type="ECO:0000256" key="8">
    <source>
        <dbReference type="ARBA" id="ARBA00022741"/>
    </source>
</evidence>
<keyword evidence="25" id="KW-1185">Reference proteome</keyword>
<evidence type="ECO:0000256" key="4">
    <source>
        <dbReference type="ARBA" id="ARBA00022454"/>
    </source>
</evidence>
<evidence type="ECO:0000256" key="20">
    <source>
        <dbReference type="ARBA" id="ARBA00068237"/>
    </source>
</evidence>
<proteinExistence type="inferred from homology"/>
<dbReference type="InterPro" id="IPR038718">
    <property type="entry name" value="SNF2-like_sf"/>
</dbReference>
<keyword evidence="17" id="KW-0137">Centromere</keyword>
<reference evidence="24" key="1">
    <citation type="submission" date="2025-08" db="UniProtKB">
        <authorList>
            <consortium name="Ensembl"/>
        </authorList>
    </citation>
    <scope>IDENTIFICATION</scope>
</reference>
<dbReference type="EC" id="3.6.4.12" evidence="3"/>
<accession>A0A8C5T0R7</accession>
<evidence type="ECO:0000256" key="19">
    <source>
        <dbReference type="ARBA" id="ARBA00058190"/>
    </source>
</evidence>
<evidence type="ECO:0000256" key="7">
    <source>
        <dbReference type="ARBA" id="ARBA00022737"/>
    </source>
</evidence>
<dbReference type="Gene3D" id="3.40.50.10810">
    <property type="entry name" value="Tandem AAA-ATPase domain"/>
    <property type="match status" value="1"/>
</dbReference>
<dbReference type="InterPro" id="IPR000330">
    <property type="entry name" value="SNF2_N"/>
</dbReference>
<evidence type="ECO:0000256" key="5">
    <source>
        <dbReference type="ARBA" id="ARBA00022553"/>
    </source>
</evidence>